<reference evidence="7" key="1">
    <citation type="journal article" date="2019" name="Int. J. Syst. Evol. Microbiol.">
        <title>The Global Catalogue of Microorganisms (GCM) 10K type strain sequencing project: providing services to taxonomists for standard genome sequencing and annotation.</title>
        <authorList>
            <consortium name="The Broad Institute Genomics Platform"/>
            <consortium name="The Broad Institute Genome Sequencing Center for Infectious Disease"/>
            <person name="Wu L."/>
            <person name="Ma J."/>
        </authorList>
    </citation>
    <scope>NUCLEOTIDE SEQUENCE [LARGE SCALE GENOMIC DNA]</scope>
    <source>
        <strain evidence="7">NBRC 101365</strain>
    </source>
</reference>
<feature type="signal peptide" evidence="3">
    <location>
        <begin position="1"/>
        <end position="35"/>
    </location>
</feature>
<accession>A0ABQ6CVM3</accession>
<feature type="domain" description="Alpha-2-macroglobulin" evidence="5">
    <location>
        <begin position="1085"/>
        <end position="1174"/>
    </location>
</feature>
<evidence type="ECO:0000256" key="2">
    <source>
        <dbReference type="ARBA" id="ARBA00022729"/>
    </source>
</evidence>
<evidence type="ECO:0000256" key="1">
    <source>
        <dbReference type="ARBA" id="ARBA00010556"/>
    </source>
</evidence>
<dbReference type="PIRSF" id="PIRSF038980">
    <property type="entry name" value="A2M_bac"/>
    <property type="match status" value="1"/>
</dbReference>
<evidence type="ECO:0000259" key="4">
    <source>
        <dbReference type="SMART" id="SM01359"/>
    </source>
</evidence>
<dbReference type="SMART" id="SM01419">
    <property type="entry name" value="Thiol-ester_cl"/>
    <property type="match status" value="1"/>
</dbReference>
<dbReference type="InterPro" id="IPR041246">
    <property type="entry name" value="Bact_MG10"/>
</dbReference>
<dbReference type="InterPro" id="IPR049120">
    <property type="entry name" value="A2M_bMG2"/>
</dbReference>
<dbReference type="InterPro" id="IPR041203">
    <property type="entry name" value="Bact_A2M_MG5"/>
</dbReference>
<dbReference type="InterPro" id="IPR008930">
    <property type="entry name" value="Terpenoid_cyclase/PrenylTrfase"/>
</dbReference>
<dbReference type="InterPro" id="IPR021868">
    <property type="entry name" value="Alpha_2_Macroglob_MG3"/>
</dbReference>
<dbReference type="CDD" id="cd02891">
    <property type="entry name" value="A2M_like"/>
    <property type="match status" value="1"/>
</dbReference>
<dbReference type="Pfam" id="PF17973">
    <property type="entry name" value="bMG10"/>
    <property type="match status" value="1"/>
</dbReference>
<dbReference type="Gene3D" id="1.50.10.20">
    <property type="match status" value="1"/>
</dbReference>
<dbReference type="Pfam" id="PF07678">
    <property type="entry name" value="TED_complement"/>
    <property type="match status" value="1"/>
</dbReference>
<comment type="similarity">
    <text evidence="1">Belongs to the protease inhibitor I39 (alpha-2-macroglobulin) family. Bacterial alpha-2-macroglobulin subfamily.</text>
</comment>
<name>A0ABQ6CVM3_9HYPH</name>
<dbReference type="InterPro" id="IPR041462">
    <property type="entry name" value="Bact_A2M_MG6"/>
</dbReference>
<proteinExistence type="inferred from homology"/>
<dbReference type="SMART" id="SM01359">
    <property type="entry name" value="A2M_N_2"/>
    <property type="match status" value="1"/>
</dbReference>
<evidence type="ECO:0000313" key="7">
    <source>
        <dbReference type="Proteomes" id="UP001156882"/>
    </source>
</evidence>
<organism evidence="6 7">
    <name type="scientific">Labrys miyagiensis</name>
    <dbReference type="NCBI Taxonomy" id="346912"/>
    <lineage>
        <taxon>Bacteria</taxon>
        <taxon>Pseudomonadati</taxon>
        <taxon>Pseudomonadota</taxon>
        <taxon>Alphaproteobacteria</taxon>
        <taxon>Hyphomicrobiales</taxon>
        <taxon>Xanthobacteraceae</taxon>
        <taxon>Labrys</taxon>
    </lineage>
</organism>
<feature type="chain" id="PRO_5046339159" evidence="3">
    <location>
        <begin position="36"/>
        <end position="1745"/>
    </location>
</feature>
<dbReference type="Proteomes" id="UP001156882">
    <property type="component" value="Unassembled WGS sequence"/>
</dbReference>
<dbReference type="PANTHER" id="PTHR40094">
    <property type="entry name" value="ALPHA-2-MACROGLOBULIN HOMOLOG"/>
    <property type="match status" value="1"/>
</dbReference>
<dbReference type="RefSeq" id="WP_284317089.1">
    <property type="nucleotide sequence ID" value="NZ_BSPC01000096.1"/>
</dbReference>
<evidence type="ECO:0000259" key="5">
    <source>
        <dbReference type="SMART" id="SM01360"/>
    </source>
</evidence>
<dbReference type="EMBL" id="BSPC01000096">
    <property type="protein sequence ID" value="GLS24170.1"/>
    <property type="molecule type" value="Genomic_DNA"/>
</dbReference>
<gene>
    <name evidence="6" type="ORF">GCM10007874_71910</name>
</gene>
<dbReference type="Pfam" id="PF00207">
    <property type="entry name" value="A2M"/>
    <property type="match status" value="1"/>
</dbReference>
<dbReference type="InterPro" id="IPR002890">
    <property type="entry name" value="MG2"/>
</dbReference>
<dbReference type="SUPFAM" id="SSF48239">
    <property type="entry name" value="Terpenoid cyclases/Protein prenyltransferases"/>
    <property type="match status" value="1"/>
</dbReference>
<dbReference type="Pfam" id="PF21142">
    <property type="entry name" value="A2M_bMG2"/>
    <property type="match status" value="1"/>
</dbReference>
<evidence type="ECO:0000256" key="3">
    <source>
        <dbReference type="SAM" id="SignalP"/>
    </source>
</evidence>
<dbReference type="SMART" id="SM01360">
    <property type="entry name" value="A2M"/>
    <property type="match status" value="1"/>
</dbReference>
<dbReference type="InterPro" id="IPR051802">
    <property type="entry name" value="YfhM-like"/>
</dbReference>
<dbReference type="Pfam" id="PF01835">
    <property type="entry name" value="MG2"/>
    <property type="match status" value="1"/>
</dbReference>
<dbReference type="Pfam" id="PF17962">
    <property type="entry name" value="bMG6"/>
    <property type="match status" value="1"/>
</dbReference>
<dbReference type="InterPro" id="IPR047565">
    <property type="entry name" value="Alpha-macroglob_thiol-ester_cl"/>
</dbReference>
<dbReference type="Pfam" id="PF11974">
    <property type="entry name" value="bMG3"/>
    <property type="match status" value="1"/>
</dbReference>
<dbReference type="Pfam" id="PF07703">
    <property type="entry name" value="A2M_BRD"/>
    <property type="match status" value="1"/>
</dbReference>
<dbReference type="InterPro" id="IPR001599">
    <property type="entry name" value="Macroglobln_a2"/>
</dbReference>
<evidence type="ECO:0000313" key="6">
    <source>
        <dbReference type="EMBL" id="GLS24170.1"/>
    </source>
</evidence>
<keyword evidence="7" id="KW-1185">Reference proteome</keyword>
<feature type="domain" description="Alpha-2-macroglobulin bait region" evidence="4">
    <location>
        <begin position="882"/>
        <end position="1025"/>
    </location>
</feature>
<sequence>MLGETARINGAVRYFVQLMIVLALLSWQTAMPAHAAPPFQADSYAYAADNYKDTLAKLAKTMKKGLPQVQQELQAAEQADNARNTAVAVEQVLALRPNEFASWKQLADLLLVAEPFNNQDGYELPYKALGASIRAYQLASTTQDKAAALNDVAQALVKREDWRPALTAYRASLDLVEDATIRDTYEQVRKEHGFRITDYTVESDAPQPRVCFQFSDPLSNSVSDFAQYFTEDPGLVSAVTVDGTKLCVEGLKHGGSYKVTVRQGLPSAVDESLLKDADYEFYVRDRAPSVQFVGKSYVLPRTGQNGIPLVSVNSKQAKLKLYRVGDRSLLSAVADSSFLDQIYGSQASELARSKGQKVWEGTMDLATPPNEDVTTAFPVDEALGKIEPGLYVMTAQAGEVSSDKDDEDSGQLATQWFVVSDLGLSTLKGKDGLHVFLRSIATAEALANVTVRLIARDNEILGTVKTGADGSAWFDAGLTKGTDGQEPALVVASDDKQDYAFIDLSQQAFDLTDRGVTGRDPPGAADAFVYVERGVYRRGETVHAAVLLRDGNANSLGNVPVTLVVQRPDGVEYSRTVLNDQGAGGRTSDVPIISSAASGTWRVQAYTDPKGAPVGETTFLVEDYVPDRIEFDLTANGTRIDRTSGASLKVDGRYLFGAPAAGLDVEGDVSVSVDDQPFPQWKDYAFGLTDENVDAVQNTIDDLAQTDEKGHADFTVPLPQLPTTTRPLKANFTIRMKEGGGRGVVRTTSLPIASAGSMLGLKPRFDDGTVPEGQQALFDTIAVDPQGKQVAAKGATWTLKRLSTTYQWYKSDNRWNYEAVTTARKVGGGTVDLLADKPVQITAPVQWGQYRLEIAADGLASSSSSFYAGYYTSEKADTPDMLPVALDRSSVKSGDTLQVKIDARFAGKASVQVVGEKLLSSQLIDVPANGTTVPVTVGKDWGTGAYVVVTHFRPMDVEAKRMPTRAIGLAWFGIDRNERTLKVSLSPVDTMKPRQPLKVPVKIEGLSGEKAYVTLAAVDVGILNLTGYKPPEPESYYYNQKRLSAELHDIYGQLIDGMEGTRGHIRTGGDQGGNFNSPPPTQAPLALFSGIVEVASDGTAAVNFDIPAFNGSVRVMAVAWTPTKVGHASVDVIARDPVVISGTLPRFLGSGDQSRFRLDLVNAEAAPGDYTLAVNVDGPIGAAPAALYQTVKIGPVGSRTPVNIPITATGVGTARLVASLAGPGNVAIDQSFTLGVLPANPPVTRRVVQNVAANGGAITVNSDLVAEMVQGTGAVSLSVGPYSALDVPSLMRDLDRYPYGCSEQLVSRALPLLYLTELGGNNLDLDGTVKERLADTVQRLLARQDSNGAFGLWSADSGELWLSAYVTDFLLRAREKGFAVPEQALNQAVDYLRNRVGNAPEVEEGKGEDIAYALYTLARAGRAPAGDLKYFADTKIGQFGTAMARAQIAAALGMLGDKPRANEAFASAAEALQAEAAGTVSGYRNYGSPLRDAAAMVALAGDSGAGVPVIKSALQVISDARAKTRYSSTQEMTWMVLAARSVVDQARSIELSVDGSAQQGAFYKVYRGGALAAPHTVKNPGATQLQAVVAVSGSPTVPEPQSSNGMNLTRDYFTLDGKPADPTQVRQNTRLVVVLSASRPGDDQTGNFLLVDRLPAGFEIENPNLVATGETGSLSWLKDLTDVTHSEFRDDRFVAAFTDQAMKVAYIVRAIAPGHYTLPGTTVEDMYQPDRNATLATTTMSVTER</sequence>
<dbReference type="PANTHER" id="PTHR40094:SF1">
    <property type="entry name" value="UBIQUITIN DOMAIN-CONTAINING PROTEIN"/>
    <property type="match status" value="1"/>
</dbReference>
<dbReference type="Pfam" id="PF17972">
    <property type="entry name" value="bMG5"/>
    <property type="match status" value="1"/>
</dbReference>
<dbReference type="InterPro" id="IPR026284">
    <property type="entry name" value="A2MG_proteobact"/>
</dbReference>
<dbReference type="InterPro" id="IPR011626">
    <property type="entry name" value="Alpha-macroglobulin_TED"/>
</dbReference>
<protein>
    <submittedName>
        <fullName evidence="6">Alpha-2-macroglobulin</fullName>
    </submittedName>
</protein>
<comment type="caution">
    <text evidence="6">The sequence shown here is derived from an EMBL/GenBank/DDBJ whole genome shotgun (WGS) entry which is preliminary data.</text>
</comment>
<dbReference type="Gene3D" id="2.60.40.1930">
    <property type="match status" value="1"/>
</dbReference>
<keyword evidence="2 3" id="KW-0732">Signal</keyword>
<dbReference type="InterPro" id="IPR011625">
    <property type="entry name" value="A2M_N_BRD"/>
</dbReference>